<keyword evidence="3" id="KW-1185">Reference proteome</keyword>
<gene>
    <name evidence="2" type="primary">BnaC03g67310D</name>
    <name evidence="1" type="ORF">DARMORV10_C03P87350.1</name>
    <name evidence="2" type="ORF">GSBRNA2T00068728001</name>
</gene>
<dbReference type="EMBL" id="HG994367">
    <property type="protein sequence ID" value="CAF1711768.1"/>
    <property type="molecule type" value="Genomic_DNA"/>
</dbReference>
<dbReference type="Gramene" id="CDY39886">
    <property type="protein sequence ID" value="CDY39886"/>
    <property type="gene ID" value="GSBRNA2T00068728001"/>
</dbReference>
<evidence type="ECO:0000313" key="3">
    <source>
        <dbReference type="Proteomes" id="UP000028999"/>
    </source>
</evidence>
<reference evidence="2 3" key="1">
    <citation type="journal article" date="2014" name="Science">
        <title>Plant genetics. Early allopolyploid evolution in the post-Neolithic Brassica napus oilseed genome.</title>
        <authorList>
            <person name="Chalhoub B."/>
            <person name="Denoeud F."/>
            <person name="Liu S."/>
            <person name="Parkin I.A."/>
            <person name="Tang H."/>
            <person name="Wang X."/>
            <person name="Chiquet J."/>
            <person name="Belcram H."/>
            <person name="Tong C."/>
            <person name="Samans B."/>
            <person name="Correa M."/>
            <person name="Da Silva C."/>
            <person name="Just J."/>
            <person name="Falentin C."/>
            <person name="Koh C.S."/>
            <person name="Le Clainche I."/>
            <person name="Bernard M."/>
            <person name="Bento P."/>
            <person name="Noel B."/>
            <person name="Labadie K."/>
            <person name="Alberti A."/>
            <person name="Charles M."/>
            <person name="Arnaud D."/>
            <person name="Guo H."/>
            <person name="Daviaud C."/>
            <person name="Alamery S."/>
            <person name="Jabbari K."/>
            <person name="Zhao M."/>
            <person name="Edger P.P."/>
            <person name="Chelaifa H."/>
            <person name="Tack D."/>
            <person name="Lassalle G."/>
            <person name="Mestiri I."/>
            <person name="Schnel N."/>
            <person name="Le Paslier M.C."/>
            <person name="Fan G."/>
            <person name="Renault V."/>
            <person name="Bayer P.E."/>
            <person name="Golicz A.A."/>
            <person name="Manoli S."/>
            <person name="Lee T.H."/>
            <person name="Thi V.H."/>
            <person name="Chalabi S."/>
            <person name="Hu Q."/>
            <person name="Fan C."/>
            <person name="Tollenaere R."/>
            <person name="Lu Y."/>
            <person name="Battail C."/>
            <person name="Shen J."/>
            <person name="Sidebottom C.H."/>
            <person name="Wang X."/>
            <person name="Canaguier A."/>
            <person name="Chauveau A."/>
            <person name="Berard A."/>
            <person name="Deniot G."/>
            <person name="Guan M."/>
            <person name="Liu Z."/>
            <person name="Sun F."/>
            <person name="Lim Y.P."/>
            <person name="Lyons E."/>
            <person name="Town C.D."/>
            <person name="Bancroft I."/>
            <person name="Wang X."/>
            <person name="Meng J."/>
            <person name="Ma J."/>
            <person name="Pires J.C."/>
            <person name="King G.J."/>
            <person name="Brunel D."/>
            <person name="Delourme R."/>
            <person name="Renard M."/>
            <person name="Aury J.M."/>
            <person name="Adams K.L."/>
            <person name="Batley J."/>
            <person name="Snowdon R.J."/>
            <person name="Tost J."/>
            <person name="Edwards D."/>
            <person name="Zhou Y."/>
            <person name="Hua W."/>
            <person name="Sharpe A.G."/>
            <person name="Paterson A.H."/>
            <person name="Guan C."/>
            <person name="Wincker P."/>
        </authorList>
    </citation>
    <scope>NUCLEOTIDE SEQUENCE [LARGE SCALE GENOMIC DNA]</scope>
    <source>
        <strain evidence="3">cv. Darmor-bzh</strain>
    </source>
</reference>
<dbReference type="PaxDb" id="3708-A0A078HQG4"/>
<organism evidence="2 3">
    <name type="scientific">Brassica napus</name>
    <name type="common">Rape</name>
    <dbReference type="NCBI Taxonomy" id="3708"/>
    <lineage>
        <taxon>Eukaryota</taxon>
        <taxon>Viridiplantae</taxon>
        <taxon>Streptophyta</taxon>
        <taxon>Embryophyta</taxon>
        <taxon>Tracheophyta</taxon>
        <taxon>Spermatophyta</taxon>
        <taxon>Magnoliopsida</taxon>
        <taxon>eudicotyledons</taxon>
        <taxon>Gunneridae</taxon>
        <taxon>Pentapetalae</taxon>
        <taxon>rosids</taxon>
        <taxon>malvids</taxon>
        <taxon>Brassicales</taxon>
        <taxon>Brassicaceae</taxon>
        <taxon>Brassiceae</taxon>
        <taxon>Brassica</taxon>
    </lineage>
</organism>
<proteinExistence type="predicted"/>
<evidence type="ECO:0000313" key="2">
    <source>
        <dbReference type="EMBL" id="CDY39886.1"/>
    </source>
</evidence>
<dbReference type="Proteomes" id="UP001295469">
    <property type="component" value="Chromosome C03"/>
</dbReference>
<dbReference type="Proteomes" id="UP000028999">
    <property type="component" value="Unassembled WGS sequence"/>
</dbReference>
<dbReference type="EMBL" id="LK032459">
    <property type="protein sequence ID" value="CDY39886.1"/>
    <property type="molecule type" value="Genomic_DNA"/>
</dbReference>
<accession>A0A078HQG4</accession>
<dbReference type="AlphaFoldDB" id="A0A078HQG4"/>
<name>A0A078HQG4_BRANA</name>
<protein>
    <submittedName>
        <fullName evidence="1">(rape) hypothetical protein</fullName>
    </submittedName>
    <submittedName>
        <fullName evidence="2">BnaC03g67310D protein</fullName>
    </submittedName>
</protein>
<evidence type="ECO:0000313" key="1">
    <source>
        <dbReference type="EMBL" id="CAF1711768.1"/>
    </source>
</evidence>
<reference evidence="1" key="3">
    <citation type="submission" date="2021-01" db="EMBL/GenBank/DDBJ databases">
        <authorList>
            <consortium name="Genoscope - CEA"/>
            <person name="William W."/>
        </authorList>
    </citation>
    <scope>NUCLEOTIDE SEQUENCE</scope>
</reference>
<sequence>MLQLLAYLCRVGFSGLESSPFRSELRLEWTAMDEIAGPRPGQPCFACPHVAAAFGTVCGASDCSPIVNSIDLFSCYRFWYQGQEVIY</sequence>
<reference evidence="2" key="2">
    <citation type="submission" date="2014-06" db="EMBL/GenBank/DDBJ databases">
        <authorList>
            <person name="Genoscope - CEA"/>
        </authorList>
    </citation>
    <scope>NUCLEOTIDE SEQUENCE</scope>
</reference>